<evidence type="ECO:0000313" key="3">
    <source>
        <dbReference type="Proteomes" id="UP000019760"/>
    </source>
</evidence>
<keyword evidence="1" id="KW-0472">Membrane</keyword>
<evidence type="ECO:0000256" key="1">
    <source>
        <dbReference type="SAM" id="Phobius"/>
    </source>
</evidence>
<gene>
    <name evidence="2" type="ORF">Amme_031_083</name>
</gene>
<keyword evidence="1" id="KW-0812">Transmembrane</keyword>
<keyword evidence="1" id="KW-1133">Transmembrane helix</keyword>
<dbReference type="EMBL" id="BAND01000031">
    <property type="protein sequence ID" value="GAJ28621.1"/>
    <property type="molecule type" value="Genomic_DNA"/>
</dbReference>
<keyword evidence="3" id="KW-1185">Reference proteome</keyword>
<feature type="transmembrane region" description="Helical" evidence="1">
    <location>
        <begin position="122"/>
        <end position="152"/>
    </location>
</feature>
<sequence length="188" mass="20461">MRLDLPPPSSQPGIEPRASLRRRLDVALRLALPWVSLLVCVFLLSAFSSLPGESALLFGICLGSVYFWSAHLPESMPSWAVFLVGLEADLISFGPPGTILIALLVVHGVAHTWRYGLSRINFLPGWGLFAALCIILSLFQWVVACVGALRFIPPMSALFQAGLSIGIYPTLSALFVRVHRAIVNPDRA</sequence>
<evidence type="ECO:0000313" key="2">
    <source>
        <dbReference type="EMBL" id="GAJ28621.1"/>
    </source>
</evidence>
<reference evidence="2 3" key="2">
    <citation type="journal article" date="2014" name="FEMS Microbiol. Lett.">
        <title>Draft genomic DNA sequence of the facultatively methylotrophic bacterium Acidomonas methanolica type strain MB58.</title>
        <authorList>
            <person name="Higashiura N."/>
            <person name="Hadano H."/>
            <person name="Hirakawa H."/>
            <person name="Matsutani M."/>
            <person name="Takabe S."/>
            <person name="Matsushita K."/>
            <person name="Azuma Y."/>
        </authorList>
    </citation>
    <scope>NUCLEOTIDE SEQUENCE [LARGE SCALE GENOMIC DNA]</scope>
    <source>
        <strain evidence="2 3">MB58</strain>
    </source>
</reference>
<feature type="transmembrane region" description="Helical" evidence="1">
    <location>
        <begin position="158"/>
        <end position="178"/>
    </location>
</feature>
<protein>
    <submittedName>
        <fullName evidence="2">Rod shape-determining protein MreD</fullName>
    </submittedName>
</protein>
<feature type="transmembrane region" description="Helical" evidence="1">
    <location>
        <begin position="54"/>
        <end position="70"/>
    </location>
</feature>
<feature type="transmembrane region" description="Helical" evidence="1">
    <location>
        <begin position="26"/>
        <end position="47"/>
    </location>
</feature>
<feature type="transmembrane region" description="Helical" evidence="1">
    <location>
        <begin position="90"/>
        <end position="110"/>
    </location>
</feature>
<dbReference type="Proteomes" id="UP000019760">
    <property type="component" value="Unassembled WGS sequence"/>
</dbReference>
<proteinExistence type="predicted"/>
<comment type="caution">
    <text evidence="2">The sequence shown here is derived from an EMBL/GenBank/DDBJ whole genome shotgun (WGS) entry which is preliminary data.</text>
</comment>
<dbReference type="AlphaFoldDB" id="A0A023D493"/>
<name>A0A023D493_ACIMT</name>
<reference evidence="3" key="1">
    <citation type="journal article" date="2014" name="FEMS Microbiol. Lett.">
        <title>Draft Genomic DNA Sequence of the Facultatively Methylotrophic Bacterium Acidomonas methanolica type strain MB58.</title>
        <authorList>
            <person name="Higashiura N."/>
            <person name="Hadano H."/>
            <person name="Hirakawa H."/>
            <person name="Matsutani M."/>
            <person name="Takabe S."/>
            <person name="Matsushita K."/>
            <person name="Azuma Y."/>
        </authorList>
    </citation>
    <scope>NUCLEOTIDE SEQUENCE [LARGE SCALE GENOMIC DNA]</scope>
    <source>
        <strain evidence="3">MB58</strain>
    </source>
</reference>
<organism evidence="2 3">
    <name type="scientific">Acidomonas methanolica NBRC 104435</name>
    <dbReference type="NCBI Taxonomy" id="1231351"/>
    <lineage>
        <taxon>Bacteria</taxon>
        <taxon>Pseudomonadati</taxon>
        <taxon>Pseudomonadota</taxon>
        <taxon>Alphaproteobacteria</taxon>
        <taxon>Acetobacterales</taxon>
        <taxon>Acetobacteraceae</taxon>
        <taxon>Acidomonas</taxon>
    </lineage>
</organism>
<dbReference type="OrthoDB" id="7161178at2"/>
<accession>A0A023D493</accession>
<dbReference type="RefSeq" id="WP_042057399.1">
    <property type="nucleotide sequence ID" value="NZ_BAND01000031.1"/>
</dbReference>